<accession>A0ABU7DFB2</accession>
<protein>
    <submittedName>
        <fullName evidence="2">Uncharacterized protein</fullName>
    </submittedName>
</protein>
<keyword evidence="3" id="KW-1185">Reference proteome</keyword>
<evidence type="ECO:0000313" key="2">
    <source>
        <dbReference type="EMBL" id="MED6273724.1"/>
    </source>
</evidence>
<feature type="transmembrane region" description="Helical" evidence="1">
    <location>
        <begin position="40"/>
        <end position="61"/>
    </location>
</feature>
<evidence type="ECO:0000313" key="3">
    <source>
        <dbReference type="Proteomes" id="UP001352852"/>
    </source>
</evidence>
<keyword evidence="1" id="KW-0472">Membrane</keyword>
<dbReference type="EMBL" id="JAHUTJ010025168">
    <property type="protein sequence ID" value="MED6273724.1"/>
    <property type="molecule type" value="Genomic_DNA"/>
</dbReference>
<evidence type="ECO:0000256" key="1">
    <source>
        <dbReference type="SAM" id="Phobius"/>
    </source>
</evidence>
<dbReference type="Proteomes" id="UP001352852">
    <property type="component" value="Unassembled WGS sequence"/>
</dbReference>
<organism evidence="2 3">
    <name type="scientific">Characodon lateralis</name>
    <dbReference type="NCBI Taxonomy" id="208331"/>
    <lineage>
        <taxon>Eukaryota</taxon>
        <taxon>Metazoa</taxon>
        <taxon>Chordata</taxon>
        <taxon>Craniata</taxon>
        <taxon>Vertebrata</taxon>
        <taxon>Euteleostomi</taxon>
        <taxon>Actinopterygii</taxon>
        <taxon>Neopterygii</taxon>
        <taxon>Teleostei</taxon>
        <taxon>Neoteleostei</taxon>
        <taxon>Acanthomorphata</taxon>
        <taxon>Ovalentaria</taxon>
        <taxon>Atherinomorphae</taxon>
        <taxon>Cyprinodontiformes</taxon>
        <taxon>Goodeidae</taxon>
        <taxon>Characodon</taxon>
    </lineage>
</organism>
<feature type="transmembrane region" description="Helical" evidence="1">
    <location>
        <begin position="73"/>
        <end position="92"/>
    </location>
</feature>
<sequence length="103" mass="11210">MFMCKLAELVLKKFPAALTSQHLISCQISKNPECSCLTCCWSWTCLLFMSLVLVTAFNSVLNPYGVGVHSDSCLVSGAGGSVFMVLQLLIGLRGTADAFKMRR</sequence>
<keyword evidence="1" id="KW-0812">Transmembrane</keyword>
<gene>
    <name evidence="2" type="ORF">CHARACLAT_009460</name>
</gene>
<keyword evidence="1" id="KW-1133">Transmembrane helix</keyword>
<comment type="caution">
    <text evidence="2">The sequence shown here is derived from an EMBL/GenBank/DDBJ whole genome shotgun (WGS) entry which is preliminary data.</text>
</comment>
<reference evidence="2 3" key="1">
    <citation type="submission" date="2021-06" db="EMBL/GenBank/DDBJ databases">
        <authorList>
            <person name="Palmer J.M."/>
        </authorList>
    </citation>
    <scope>NUCLEOTIDE SEQUENCE [LARGE SCALE GENOMIC DNA]</scope>
    <source>
        <strain evidence="2 3">CL_MEX2019</strain>
        <tissue evidence="2">Muscle</tissue>
    </source>
</reference>
<proteinExistence type="predicted"/>
<name>A0ABU7DFB2_9TELE</name>